<evidence type="ECO:0000313" key="6">
    <source>
        <dbReference type="EMBL" id="SCY17543.1"/>
    </source>
</evidence>
<sequence>MKKTPLRYIFLLVFSFVICIAGASIVTRVLVNKVFVKRYNAGNYDTKLEEKLLLLNFPESYTPFYNLGDAYYKQESYSEAAGYFTEALKMYPPEDKECSIRINLALALCNTIDFDDLSSQDKIDTAIYVLYKARDVLLENGWAVEEGDNFRDADAQQLKEDIDKMLEKLENPDKSNDDRQKDDKSSEQEKDDSSDGENKSSPKEKRQQDELQKSKEGAMKERQETRQSSEGEKRAREKEEGQVGGSDGQGGEGTPQPVKQW</sequence>
<dbReference type="AlphaFoldDB" id="A0A1G5DRZ5"/>
<evidence type="ECO:0000256" key="3">
    <source>
        <dbReference type="PROSITE-ProRule" id="PRU00339"/>
    </source>
</evidence>
<protein>
    <submittedName>
        <fullName evidence="6">Tetratricopeptide repeat-containing protein</fullName>
    </submittedName>
</protein>
<reference evidence="7" key="1">
    <citation type="submission" date="2016-10" db="EMBL/GenBank/DDBJ databases">
        <authorList>
            <person name="Varghese N."/>
            <person name="Submissions S."/>
        </authorList>
    </citation>
    <scope>NUCLEOTIDE SEQUENCE [LARGE SCALE GENOMIC DNA]</scope>
    <source>
        <strain evidence="7">XBD2006</strain>
    </source>
</reference>
<dbReference type="Proteomes" id="UP000183047">
    <property type="component" value="Unassembled WGS sequence"/>
</dbReference>
<organism evidence="6 7">
    <name type="scientific">Butyrivibrio hungatei</name>
    <dbReference type="NCBI Taxonomy" id="185008"/>
    <lineage>
        <taxon>Bacteria</taxon>
        <taxon>Bacillati</taxon>
        <taxon>Bacillota</taxon>
        <taxon>Clostridia</taxon>
        <taxon>Lachnospirales</taxon>
        <taxon>Lachnospiraceae</taxon>
        <taxon>Butyrivibrio</taxon>
    </lineage>
</organism>
<proteinExistence type="predicted"/>
<dbReference type="InterPro" id="IPR019734">
    <property type="entry name" value="TPR_rpt"/>
</dbReference>
<keyword evidence="5" id="KW-0812">Transmembrane</keyword>
<dbReference type="SMART" id="SM00028">
    <property type="entry name" value="TPR"/>
    <property type="match status" value="1"/>
</dbReference>
<keyword evidence="1" id="KW-0677">Repeat</keyword>
<gene>
    <name evidence="6" type="ORF">SAMN02910451_01625</name>
</gene>
<accession>A0A1G5DRZ5</accession>
<dbReference type="Gene3D" id="1.25.40.10">
    <property type="entry name" value="Tetratricopeptide repeat domain"/>
    <property type="match status" value="1"/>
</dbReference>
<dbReference type="Pfam" id="PF07719">
    <property type="entry name" value="TPR_2"/>
    <property type="match status" value="1"/>
</dbReference>
<feature type="transmembrane region" description="Helical" evidence="5">
    <location>
        <begin position="6"/>
        <end position="31"/>
    </location>
</feature>
<dbReference type="EMBL" id="FMUR01000009">
    <property type="protein sequence ID" value="SCY17543.1"/>
    <property type="molecule type" value="Genomic_DNA"/>
</dbReference>
<dbReference type="PROSITE" id="PS50005">
    <property type="entry name" value="TPR"/>
    <property type="match status" value="1"/>
</dbReference>
<feature type="compositionally biased region" description="Gly residues" evidence="4">
    <location>
        <begin position="242"/>
        <end position="253"/>
    </location>
</feature>
<evidence type="ECO:0000256" key="4">
    <source>
        <dbReference type="SAM" id="MobiDB-lite"/>
    </source>
</evidence>
<dbReference type="InterPro" id="IPR013105">
    <property type="entry name" value="TPR_2"/>
</dbReference>
<feature type="compositionally biased region" description="Basic and acidic residues" evidence="4">
    <location>
        <begin position="167"/>
        <end position="241"/>
    </location>
</feature>
<name>A0A1G5DRZ5_9FIRM</name>
<keyword evidence="7" id="KW-1185">Reference proteome</keyword>
<evidence type="ECO:0000256" key="5">
    <source>
        <dbReference type="SAM" id="Phobius"/>
    </source>
</evidence>
<dbReference type="InterPro" id="IPR011990">
    <property type="entry name" value="TPR-like_helical_dom_sf"/>
</dbReference>
<keyword evidence="5" id="KW-1133">Transmembrane helix</keyword>
<dbReference type="PROSITE" id="PS50293">
    <property type="entry name" value="TPR_REGION"/>
    <property type="match status" value="1"/>
</dbReference>
<evidence type="ECO:0000256" key="1">
    <source>
        <dbReference type="ARBA" id="ARBA00022737"/>
    </source>
</evidence>
<feature type="region of interest" description="Disordered" evidence="4">
    <location>
        <begin position="167"/>
        <end position="261"/>
    </location>
</feature>
<feature type="repeat" description="TPR" evidence="3">
    <location>
        <begin position="61"/>
        <end position="94"/>
    </location>
</feature>
<evidence type="ECO:0000313" key="7">
    <source>
        <dbReference type="Proteomes" id="UP000183047"/>
    </source>
</evidence>
<evidence type="ECO:0000256" key="2">
    <source>
        <dbReference type="ARBA" id="ARBA00022803"/>
    </source>
</evidence>
<dbReference type="RefSeq" id="WP_074462241.1">
    <property type="nucleotide sequence ID" value="NZ_FMUR01000009.1"/>
</dbReference>
<keyword evidence="2 3" id="KW-0802">TPR repeat</keyword>
<dbReference type="SUPFAM" id="SSF48452">
    <property type="entry name" value="TPR-like"/>
    <property type="match status" value="1"/>
</dbReference>
<keyword evidence="5" id="KW-0472">Membrane</keyword>